<dbReference type="GO" id="GO:0000270">
    <property type="term" value="P:peptidoglycan metabolic process"/>
    <property type="evidence" value="ECO:0007669"/>
    <property type="project" value="TreeGrafter"/>
</dbReference>
<organism evidence="3 4">
    <name type="scientific">Endozoicomonas elysicola</name>
    <dbReference type="NCBI Taxonomy" id="305900"/>
    <lineage>
        <taxon>Bacteria</taxon>
        <taxon>Pseudomonadati</taxon>
        <taxon>Pseudomonadota</taxon>
        <taxon>Gammaproteobacteria</taxon>
        <taxon>Oceanospirillales</taxon>
        <taxon>Endozoicomonadaceae</taxon>
        <taxon>Endozoicomonas</taxon>
    </lineage>
</organism>
<evidence type="ECO:0000313" key="4">
    <source>
        <dbReference type="Proteomes" id="UP000027997"/>
    </source>
</evidence>
<dbReference type="InterPro" id="IPR051599">
    <property type="entry name" value="Cell_Envelope_Assoc"/>
</dbReference>
<dbReference type="PANTHER" id="PTHR30336:SF4">
    <property type="entry name" value="ENVELOPE BIOGENESIS FACTOR ELYC"/>
    <property type="match status" value="1"/>
</dbReference>
<feature type="domain" description="DUF218" evidence="2">
    <location>
        <begin position="58"/>
        <end position="217"/>
    </location>
</feature>
<protein>
    <recommendedName>
        <fullName evidence="2">DUF218 domain-containing protein</fullName>
    </recommendedName>
</protein>
<keyword evidence="4" id="KW-1185">Reference proteome</keyword>
<comment type="caution">
    <text evidence="3">The sequence shown here is derived from an EMBL/GenBank/DDBJ whole genome shotgun (WGS) entry which is preliminary data.</text>
</comment>
<dbReference type="Proteomes" id="UP000027997">
    <property type="component" value="Unassembled WGS sequence"/>
</dbReference>
<dbReference type="CDD" id="cd06259">
    <property type="entry name" value="YdcF-like"/>
    <property type="match status" value="1"/>
</dbReference>
<dbReference type="GO" id="GO:0005886">
    <property type="term" value="C:plasma membrane"/>
    <property type="evidence" value="ECO:0007669"/>
    <property type="project" value="TreeGrafter"/>
</dbReference>
<accession>A0A081K8P2</accession>
<dbReference type="EMBL" id="JOJP01000001">
    <property type="protein sequence ID" value="KEI70518.1"/>
    <property type="molecule type" value="Genomic_DNA"/>
</dbReference>
<dbReference type="GO" id="GO:0043164">
    <property type="term" value="P:Gram-negative-bacterium-type cell wall biogenesis"/>
    <property type="evidence" value="ECO:0007669"/>
    <property type="project" value="TreeGrafter"/>
</dbReference>
<evidence type="ECO:0000259" key="2">
    <source>
        <dbReference type="Pfam" id="PF02698"/>
    </source>
</evidence>
<reference evidence="3 4" key="1">
    <citation type="submission" date="2014-06" db="EMBL/GenBank/DDBJ databases">
        <title>Whole Genome Sequences of Three Symbiotic Endozoicomonas Bacteria.</title>
        <authorList>
            <person name="Neave M.J."/>
            <person name="Apprill A."/>
            <person name="Voolstra C.R."/>
        </authorList>
    </citation>
    <scope>NUCLEOTIDE SEQUENCE [LARGE SCALE GENOMIC DNA]</scope>
    <source>
        <strain evidence="3 4">DSM 22380</strain>
    </source>
</reference>
<dbReference type="InterPro" id="IPR014729">
    <property type="entry name" value="Rossmann-like_a/b/a_fold"/>
</dbReference>
<gene>
    <name evidence="3" type="ORF">GV64_07000</name>
</gene>
<evidence type="ECO:0000256" key="1">
    <source>
        <dbReference type="SAM" id="Phobius"/>
    </source>
</evidence>
<keyword evidence="1" id="KW-0812">Transmembrane</keyword>
<dbReference type="Gene3D" id="3.40.50.620">
    <property type="entry name" value="HUPs"/>
    <property type="match status" value="1"/>
</dbReference>
<dbReference type="AlphaFoldDB" id="A0A081K8P2"/>
<name>A0A081K8P2_9GAMM</name>
<feature type="transmembrane region" description="Helical" evidence="1">
    <location>
        <begin position="6"/>
        <end position="28"/>
    </location>
</feature>
<dbReference type="eggNOG" id="COG1434">
    <property type="taxonomic scope" value="Bacteria"/>
</dbReference>
<keyword evidence="1" id="KW-0472">Membrane</keyword>
<sequence>MLLFWLIIMGLIFKTWVAWLALVILYLFSTQPVASLLIRSLERYTVFNPKQMLPVEPEVIVILGGGLPRKSPEMSGFRPSMYTLERLRYGAWLHHQTDLPVLVSGGGYRPEATIMADSLKNDFGVETQWLEKQSTTTWENARYAREVLPEEIQSILLVTHGWHMARAALSFERAGFNVVPAPGMLADSSKDSFRISRWLPSARHLSDSERALREYAGYLWYWLAYRN</sequence>
<keyword evidence="1" id="KW-1133">Transmembrane helix</keyword>
<dbReference type="Pfam" id="PF02698">
    <property type="entry name" value="DUF218"/>
    <property type="match status" value="1"/>
</dbReference>
<proteinExistence type="predicted"/>
<dbReference type="PANTHER" id="PTHR30336">
    <property type="entry name" value="INNER MEMBRANE PROTEIN, PROBABLE PERMEASE"/>
    <property type="match status" value="1"/>
</dbReference>
<evidence type="ECO:0000313" key="3">
    <source>
        <dbReference type="EMBL" id="KEI70518.1"/>
    </source>
</evidence>
<dbReference type="InterPro" id="IPR003848">
    <property type="entry name" value="DUF218"/>
</dbReference>